<comment type="caution">
    <text evidence="1">The sequence shown here is derived from an EMBL/GenBank/DDBJ whole genome shotgun (WGS) entry which is preliminary data.</text>
</comment>
<sequence length="143" mass="15519">MANSFEFDISAFTKGLDVSKAEMLAGAISGMHDATDHLLAVSRDEAPLKSSTLRTTAGAEVMVDGDTVTGEVYYSATETDAKGERYNYALRVHEMGEYKSPTTPGTRPKFLSRPLKVNAKLYRRMLIAGMKRGGGGHDHHSGH</sequence>
<evidence type="ECO:0000313" key="1">
    <source>
        <dbReference type="EMBL" id="NGM81195.1"/>
    </source>
</evidence>
<dbReference type="RefSeq" id="WP_165093770.1">
    <property type="nucleotide sequence ID" value="NZ_JAAKGU010000001.1"/>
</dbReference>
<dbReference type="Proteomes" id="UP000480151">
    <property type="component" value="Unassembled WGS sequence"/>
</dbReference>
<evidence type="ECO:0008006" key="3">
    <source>
        <dbReference type="Google" id="ProtNLM"/>
    </source>
</evidence>
<dbReference type="AlphaFoldDB" id="A0A6M1PG21"/>
<proteinExistence type="predicted"/>
<evidence type="ECO:0000313" key="2">
    <source>
        <dbReference type="Proteomes" id="UP000480151"/>
    </source>
</evidence>
<organism evidence="1 2">
    <name type="scientific">Paenibacillus apii</name>
    <dbReference type="NCBI Taxonomy" id="1850370"/>
    <lineage>
        <taxon>Bacteria</taxon>
        <taxon>Bacillati</taxon>
        <taxon>Bacillota</taxon>
        <taxon>Bacilli</taxon>
        <taxon>Bacillales</taxon>
        <taxon>Paenibacillaceae</taxon>
        <taxon>Paenibacillus</taxon>
    </lineage>
</organism>
<accession>A0A6M1PG21</accession>
<dbReference type="EMBL" id="JAAKGU010000001">
    <property type="protein sequence ID" value="NGM81195.1"/>
    <property type="molecule type" value="Genomic_DNA"/>
</dbReference>
<keyword evidence="2" id="KW-1185">Reference proteome</keyword>
<name>A0A6M1PG21_9BACL</name>
<reference evidence="1 2" key="1">
    <citation type="submission" date="2020-02" db="EMBL/GenBank/DDBJ databases">
        <authorList>
            <person name="Gao J."/>
            <person name="Sun J."/>
        </authorList>
    </citation>
    <scope>NUCLEOTIDE SEQUENCE [LARGE SCALE GENOMIC DNA]</scope>
    <source>
        <strain evidence="1 2">7124</strain>
    </source>
</reference>
<protein>
    <recommendedName>
        <fullName evidence="3">HK97 gp10 family phage protein</fullName>
    </recommendedName>
</protein>
<gene>
    <name evidence="1" type="ORF">G5B47_02080</name>
</gene>